<gene>
    <name evidence="6" type="ORF">FOZ63_007440</name>
</gene>
<evidence type="ECO:0000256" key="3">
    <source>
        <dbReference type="ARBA" id="ARBA00008770"/>
    </source>
</evidence>
<comment type="catalytic activity">
    <reaction evidence="1 5">
        <text>alpha,alpha-trehalose 6-phosphate + H2O = alpha,alpha-trehalose + phosphate</text>
        <dbReference type="Rhea" id="RHEA:23420"/>
        <dbReference type="ChEBI" id="CHEBI:15377"/>
        <dbReference type="ChEBI" id="CHEBI:16551"/>
        <dbReference type="ChEBI" id="CHEBI:43474"/>
        <dbReference type="ChEBI" id="CHEBI:58429"/>
        <dbReference type="EC" id="3.1.3.12"/>
    </reaction>
</comment>
<dbReference type="InterPro" id="IPR023214">
    <property type="entry name" value="HAD_sf"/>
</dbReference>
<dbReference type="NCBIfam" id="TIGR00685">
    <property type="entry name" value="T6PP"/>
    <property type="match status" value="1"/>
</dbReference>
<dbReference type="InterPro" id="IPR006379">
    <property type="entry name" value="HAD-SF_hydro_IIB"/>
</dbReference>
<dbReference type="AlphaFoldDB" id="A0A7J6RYS6"/>
<name>A0A7J6RYS6_PEROL</name>
<keyword evidence="7" id="KW-1185">Reference proteome</keyword>
<dbReference type="GO" id="GO:0005992">
    <property type="term" value="P:trehalose biosynthetic process"/>
    <property type="evidence" value="ECO:0007669"/>
    <property type="project" value="UniProtKB-UniPathway"/>
</dbReference>
<comment type="function">
    <text evidence="5">Removes the phosphate from trehalose 6-phosphate to produce free trehalose.</text>
</comment>
<proteinExistence type="inferred from homology"/>
<dbReference type="UniPathway" id="UPA00299"/>
<evidence type="ECO:0000256" key="2">
    <source>
        <dbReference type="ARBA" id="ARBA00005199"/>
    </source>
</evidence>
<evidence type="ECO:0000313" key="7">
    <source>
        <dbReference type="Proteomes" id="UP000553632"/>
    </source>
</evidence>
<dbReference type="Pfam" id="PF02358">
    <property type="entry name" value="Trehalose_PPase"/>
    <property type="match status" value="1"/>
</dbReference>
<dbReference type="InterPro" id="IPR036412">
    <property type="entry name" value="HAD-like_sf"/>
</dbReference>
<comment type="caution">
    <text evidence="6">The sequence shown here is derived from an EMBL/GenBank/DDBJ whole genome shotgun (WGS) entry which is preliminary data.</text>
</comment>
<comment type="cofactor">
    <cofactor evidence="5">
        <name>a divalent metal cation</name>
        <dbReference type="ChEBI" id="CHEBI:60240"/>
    </cofactor>
</comment>
<dbReference type="Gene3D" id="3.30.70.1020">
    <property type="entry name" value="Trehalose-6-phosphate phosphatase related protein, domain 2"/>
    <property type="match status" value="1"/>
</dbReference>
<dbReference type="SUPFAM" id="SSF56784">
    <property type="entry name" value="HAD-like"/>
    <property type="match status" value="1"/>
</dbReference>
<feature type="non-terminal residue" evidence="6">
    <location>
        <position position="1"/>
    </location>
</feature>
<dbReference type="EC" id="3.1.3.12" evidence="5"/>
<dbReference type="InterPro" id="IPR003337">
    <property type="entry name" value="Trehalose_PPase"/>
</dbReference>
<dbReference type="Gene3D" id="3.40.50.1000">
    <property type="entry name" value="HAD superfamily/HAD-like"/>
    <property type="match status" value="1"/>
</dbReference>
<sequence length="319" mass="35949">PSTSILEKFGISLECEYRIDVLQKELSLCVNGIYKISQGKTIIASTVVNYEHLRRLPTSSSSSSYSSGMRRGHPLGMGFKLLHQQQQQHNPILLLLLEGVAVEWVVVVVVGWRGHYLDGVDALKERLNKKKLYIFLDYDGTLTPIVSNPGDAKLSSQMAGVLERLSLTHRVSIVTGRSMDTILTFLHSTGDARKRIRFAASHGFDIWGPRDTHYQVGGAYLPQLHKARDELIEGSKKYPHCVVEDNRFSISVHYRNVHPDLHVDVSNLVHGVVAKYPQLRLHYGKMVYEIKLNLSWNKGKAVLWLLNAWGNNNNNNTTG</sequence>
<evidence type="ECO:0000256" key="5">
    <source>
        <dbReference type="RuleBase" id="RU361117"/>
    </source>
</evidence>
<evidence type="ECO:0000256" key="1">
    <source>
        <dbReference type="ARBA" id="ARBA00000500"/>
    </source>
</evidence>
<keyword evidence="4 5" id="KW-0378">Hydrolase</keyword>
<dbReference type="GO" id="GO:0004805">
    <property type="term" value="F:trehalose-phosphatase activity"/>
    <property type="evidence" value="ECO:0007669"/>
    <property type="project" value="UniProtKB-EC"/>
</dbReference>
<dbReference type="Proteomes" id="UP000553632">
    <property type="component" value="Unassembled WGS sequence"/>
</dbReference>
<organism evidence="6 7">
    <name type="scientific">Perkinsus olseni</name>
    <name type="common">Perkinsus atlanticus</name>
    <dbReference type="NCBI Taxonomy" id="32597"/>
    <lineage>
        <taxon>Eukaryota</taxon>
        <taxon>Sar</taxon>
        <taxon>Alveolata</taxon>
        <taxon>Perkinsozoa</taxon>
        <taxon>Perkinsea</taxon>
        <taxon>Perkinsida</taxon>
        <taxon>Perkinsidae</taxon>
        <taxon>Perkinsus</taxon>
    </lineage>
</organism>
<reference evidence="6 7" key="1">
    <citation type="submission" date="2020-04" db="EMBL/GenBank/DDBJ databases">
        <title>Perkinsus olseni comparative genomics.</title>
        <authorList>
            <person name="Bogema D.R."/>
        </authorList>
    </citation>
    <scope>NUCLEOTIDE SEQUENCE [LARGE SCALE GENOMIC DNA]</scope>
    <source>
        <strain evidence="6 7">ATCC PRA-207</strain>
    </source>
</reference>
<accession>A0A7J6RYS6</accession>
<dbReference type="EMBL" id="JABANO010022183">
    <property type="protein sequence ID" value="KAF4725591.1"/>
    <property type="molecule type" value="Genomic_DNA"/>
</dbReference>
<comment type="similarity">
    <text evidence="3 5">Belongs to the trehalose phosphatase family.</text>
</comment>
<dbReference type="InterPro" id="IPR044651">
    <property type="entry name" value="OTSB-like"/>
</dbReference>
<protein>
    <recommendedName>
        <fullName evidence="5">Trehalose 6-phosphate phosphatase</fullName>
        <ecNumber evidence="5">3.1.3.12</ecNumber>
    </recommendedName>
</protein>
<dbReference type="PANTHER" id="PTHR43768">
    <property type="entry name" value="TREHALOSE 6-PHOSPHATE PHOSPHATASE"/>
    <property type="match status" value="1"/>
</dbReference>
<evidence type="ECO:0000313" key="6">
    <source>
        <dbReference type="EMBL" id="KAF4725591.1"/>
    </source>
</evidence>
<dbReference type="NCBIfam" id="TIGR01484">
    <property type="entry name" value="HAD-SF-IIB"/>
    <property type="match status" value="1"/>
</dbReference>
<evidence type="ECO:0000256" key="4">
    <source>
        <dbReference type="ARBA" id="ARBA00022801"/>
    </source>
</evidence>
<dbReference type="PANTHER" id="PTHR43768:SF3">
    <property type="entry name" value="TREHALOSE 6-PHOSPHATE PHOSPHATASE"/>
    <property type="match status" value="1"/>
</dbReference>
<feature type="non-terminal residue" evidence="6">
    <location>
        <position position="319"/>
    </location>
</feature>
<comment type="pathway">
    <text evidence="2 5">Glycan biosynthesis; trehalose biosynthesis.</text>
</comment>